<protein>
    <recommendedName>
        <fullName evidence="2">histone acetyltransferase</fullName>
        <ecNumber evidence="2">2.3.1.48</ecNumber>
    </recommendedName>
</protein>
<dbReference type="PANTHER" id="PTHR13808:SF1">
    <property type="entry name" value="HISTONE ACETYLTRANSFERASE"/>
    <property type="match status" value="1"/>
</dbReference>
<name>A0ABQ7GQR1_DUNSA</name>
<keyword evidence="7" id="KW-0156">Chromatin regulator</keyword>
<comment type="catalytic activity">
    <reaction evidence="11">
        <text>L-lysyl-[protein] + acetyl-CoA = N(6)-acetyl-L-lysyl-[protein] + CoA + H(+)</text>
        <dbReference type="Rhea" id="RHEA:45948"/>
        <dbReference type="Rhea" id="RHEA-COMP:9752"/>
        <dbReference type="Rhea" id="RHEA-COMP:10731"/>
        <dbReference type="ChEBI" id="CHEBI:15378"/>
        <dbReference type="ChEBI" id="CHEBI:29969"/>
        <dbReference type="ChEBI" id="CHEBI:57287"/>
        <dbReference type="ChEBI" id="CHEBI:57288"/>
        <dbReference type="ChEBI" id="CHEBI:61930"/>
        <dbReference type="EC" id="2.3.1.48"/>
    </reaction>
</comment>
<sequence length="191" mass="20782">MSLLACMPPAYCGTHSLPSNPMKRKREAEEEASVYPAPEVSTLSIQDGCVPSVVSSEHVVEEDGPSSSRPAEGNNASCSRHAVTQRIQLAQRWLFFAHHCASCNHGQQEDGSACKERRCRGGKLLLQHIHSCNNKAACNVPNCQFVSALLAHHHKCRSHSCPLCVPVRAYLERQRGVPGSSTVQEGTAKTQ</sequence>
<evidence type="ECO:0000259" key="12">
    <source>
        <dbReference type="PROSITE" id="PS50134"/>
    </source>
</evidence>
<evidence type="ECO:0000256" key="11">
    <source>
        <dbReference type="ARBA" id="ARBA00048017"/>
    </source>
</evidence>
<dbReference type="EMBL" id="MU069635">
    <property type="protein sequence ID" value="KAF5836951.1"/>
    <property type="molecule type" value="Genomic_DNA"/>
</dbReference>
<evidence type="ECO:0000256" key="3">
    <source>
        <dbReference type="ARBA" id="ARBA00022679"/>
    </source>
</evidence>
<keyword evidence="5" id="KW-0863">Zinc-finger</keyword>
<reference evidence="13" key="1">
    <citation type="submission" date="2017-08" db="EMBL/GenBank/DDBJ databases">
        <authorList>
            <person name="Polle J.E."/>
            <person name="Barry K."/>
            <person name="Cushman J."/>
            <person name="Schmutz J."/>
            <person name="Tran D."/>
            <person name="Hathwaick L.T."/>
            <person name="Yim W.C."/>
            <person name="Jenkins J."/>
            <person name="Mckie-Krisberg Z.M."/>
            <person name="Prochnik S."/>
            <person name="Lindquist E."/>
            <person name="Dockter R.B."/>
            <person name="Adam C."/>
            <person name="Molina H."/>
            <person name="Bunkerborg J."/>
            <person name="Jin E."/>
            <person name="Buchheim M."/>
            <person name="Magnuson J."/>
        </authorList>
    </citation>
    <scope>NUCLEOTIDE SEQUENCE</scope>
    <source>
        <strain evidence="13">CCAP 19/18</strain>
    </source>
</reference>
<dbReference type="PROSITE" id="PS50134">
    <property type="entry name" value="ZF_TAZ"/>
    <property type="match status" value="1"/>
</dbReference>
<comment type="caution">
    <text evidence="13">The sequence shown here is derived from an EMBL/GenBank/DDBJ whole genome shotgun (WGS) entry which is preliminary data.</text>
</comment>
<dbReference type="EC" id="2.3.1.48" evidence="2"/>
<evidence type="ECO:0000256" key="6">
    <source>
        <dbReference type="ARBA" id="ARBA00022833"/>
    </source>
</evidence>
<keyword evidence="6" id="KW-0862">Zinc</keyword>
<evidence type="ECO:0000256" key="5">
    <source>
        <dbReference type="ARBA" id="ARBA00022771"/>
    </source>
</evidence>
<dbReference type="SMART" id="SM00551">
    <property type="entry name" value="ZnF_TAZ"/>
    <property type="match status" value="1"/>
</dbReference>
<organism evidence="13 14">
    <name type="scientific">Dunaliella salina</name>
    <name type="common">Green alga</name>
    <name type="synonym">Protococcus salinus</name>
    <dbReference type="NCBI Taxonomy" id="3046"/>
    <lineage>
        <taxon>Eukaryota</taxon>
        <taxon>Viridiplantae</taxon>
        <taxon>Chlorophyta</taxon>
        <taxon>core chlorophytes</taxon>
        <taxon>Chlorophyceae</taxon>
        <taxon>CS clade</taxon>
        <taxon>Chlamydomonadales</taxon>
        <taxon>Dunaliellaceae</taxon>
        <taxon>Dunaliella</taxon>
    </lineage>
</organism>
<dbReference type="InterPro" id="IPR035898">
    <property type="entry name" value="TAZ_dom_sf"/>
</dbReference>
<feature type="domain" description="TAZ-type" evidence="12">
    <location>
        <begin position="83"/>
        <end position="167"/>
    </location>
</feature>
<dbReference type="InterPro" id="IPR013178">
    <property type="entry name" value="Histone_AcTrfase_Rtt109/CBP"/>
</dbReference>
<keyword evidence="3" id="KW-0808">Transferase</keyword>
<dbReference type="Pfam" id="PF02135">
    <property type="entry name" value="zf-TAZ"/>
    <property type="match status" value="1"/>
</dbReference>
<evidence type="ECO:0000256" key="8">
    <source>
        <dbReference type="ARBA" id="ARBA00023015"/>
    </source>
</evidence>
<keyword evidence="14" id="KW-1185">Reference proteome</keyword>
<accession>A0ABQ7GQR1</accession>
<dbReference type="PANTHER" id="PTHR13808">
    <property type="entry name" value="CBP/P300-RELATED"/>
    <property type="match status" value="1"/>
</dbReference>
<gene>
    <name evidence="13" type="ORF">DUNSADRAFT_5180</name>
</gene>
<keyword evidence="9" id="KW-0804">Transcription</keyword>
<evidence type="ECO:0000256" key="2">
    <source>
        <dbReference type="ARBA" id="ARBA00013184"/>
    </source>
</evidence>
<dbReference type="Proteomes" id="UP000815325">
    <property type="component" value="Unassembled WGS sequence"/>
</dbReference>
<keyword evidence="4" id="KW-0479">Metal-binding</keyword>
<evidence type="ECO:0000256" key="7">
    <source>
        <dbReference type="ARBA" id="ARBA00022853"/>
    </source>
</evidence>
<keyword evidence="10" id="KW-0539">Nucleus</keyword>
<comment type="subcellular location">
    <subcellularLocation>
        <location evidence="1">Nucleus</location>
    </subcellularLocation>
</comment>
<evidence type="ECO:0000256" key="1">
    <source>
        <dbReference type="ARBA" id="ARBA00004123"/>
    </source>
</evidence>
<dbReference type="SUPFAM" id="SSF57933">
    <property type="entry name" value="TAZ domain"/>
    <property type="match status" value="1"/>
</dbReference>
<keyword evidence="8" id="KW-0805">Transcription regulation</keyword>
<evidence type="ECO:0000256" key="4">
    <source>
        <dbReference type="ARBA" id="ARBA00022723"/>
    </source>
</evidence>
<evidence type="ECO:0000256" key="9">
    <source>
        <dbReference type="ARBA" id="ARBA00023163"/>
    </source>
</evidence>
<dbReference type="Gene3D" id="1.20.1020.10">
    <property type="entry name" value="TAZ domain"/>
    <property type="match status" value="1"/>
</dbReference>
<evidence type="ECO:0000256" key="10">
    <source>
        <dbReference type="ARBA" id="ARBA00023242"/>
    </source>
</evidence>
<proteinExistence type="predicted"/>
<dbReference type="InterPro" id="IPR000197">
    <property type="entry name" value="Znf_TAZ"/>
</dbReference>
<evidence type="ECO:0000313" key="14">
    <source>
        <dbReference type="Proteomes" id="UP000815325"/>
    </source>
</evidence>
<evidence type="ECO:0000313" key="13">
    <source>
        <dbReference type="EMBL" id="KAF5836951.1"/>
    </source>
</evidence>